<dbReference type="GO" id="GO:0016301">
    <property type="term" value="F:kinase activity"/>
    <property type="evidence" value="ECO:0007669"/>
    <property type="project" value="UniProtKB-KW"/>
</dbReference>
<dbReference type="InterPro" id="IPR018484">
    <property type="entry name" value="FGGY_N"/>
</dbReference>
<comment type="similarity">
    <text evidence="1 5">Belongs to the FGGY kinase family.</text>
</comment>
<protein>
    <submittedName>
        <fullName evidence="8">FGGY-family carbohydrate kinase</fullName>
        <ecNumber evidence="8">2.7.1.-</ecNumber>
    </submittedName>
</protein>
<evidence type="ECO:0000313" key="9">
    <source>
        <dbReference type="Proteomes" id="UP001589748"/>
    </source>
</evidence>
<dbReference type="PROSITE" id="PS00445">
    <property type="entry name" value="FGGY_KINASES_2"/>
    <property type="match status" value="1"/>
</dbReference>
<dbReference type="Pfam" id="PF02782">
    <property type="entry name" value="FGGY_C"/>
    <property type="match status" value="1"/>
</dbReference>
<dbReference type="InterPro" id="IPR018485">
    <property type="entry name" value="FGGY_C"/>
</dbReference>
<dbReference type="CDD" id="cd07804">
    <property type="entry name" value="ASKHA_NBD_FGGY_RrXK-like"/>
    <property type="match status" value="1"/>
</dbReference>
<evidence type="ECO:0000256" key="2">
    <source>
        <dbReference type="ARBA" id="ARBA00022629"/>
    </source>
</evidence>
<keyword evidence="4 5" id="KW-0418">Kinase</keyword>
<dbReference type="PANTHER" id="PTHR43095:SF5">
    <property type="entry name" value="XYLULOSE KINASE"/>
    <property type="match status" value="1"/>
</dbReference>
<evidence type="ECO:0000259" key="6">
    <source>
        <dbReference type="Pfam" id="PF00370"/>
    </source>
</evidence>
<dbReference type="RefSeq" id="WP_380134515.1">
    <property type="nucleotide sequence ID" value="NZ_JBHLUI010000002.1"/>
</dbReference>
<accession>A0ABV5LPU6</accession>
<dbReference type="InterPro" id="IPR043129">
    <property type="entry name" value="ATPase_NBD"/>
</dbReference>
<comment type="caution">
    <text evidence="8">The sequence shown here is derived from an EMBL/GenBank/DDBJ whole genome shotgun (WGS) entry which is preliminary data.</text>
</comment>
<proteinExistence type="inferred from homology"/>
<evidence type="ECO:0000256" key="4">
    <source>
        <dbReference type="ARBA" id="ARBA00022777"/>
    </source>
</evidence>
<evidence type="ECO:0000313" key="8">
    <source>
        <dbReference type="EMBL" id="MFB9376079.1"/>
    </source>
</evidence>
<name>A0ABV5LPU6_9ACTN</name>
<dbReference type="InterPro" id="IPR000577">
    <property type="entry name" value="Carb_kinase_FGGY"/>
</dbReference>
<gene>
    <name evidence="8" type="ORF">ACFFVI_03770</name>
</gene>
<keyword evidence="9" id="KW-1185">Reference proteome</keyword>
<evidence type="ECO:0000256" key="5">
    <source>
        <dbReference type="RuleBase" id="RU003733"/>
    </source>
</evidence>
<dbReference type="InterPro" id="IPR050406">
    <property type="entry name" value="FGGY_Carb_Kinase"/>
</dbReference>
<dbReference type="EMBL" id="JBHMDM010000002">
    <property type="protein sequence ID" value="MFB9376079.1"/>
    <property type="molecule type" value="Genomic_DNA"/>
</dbReference>
<keyword evidence="3 5" id="KW-0808">Transferase</keyword>
<feature type="domain" description="Carbohydrate kinase FGGY N-terminal" evidence="6">
    <location>
        <begin position="20"/>
        <end position="259"/>
    </location>
</feature>
<dbReference type="SUPFAM" id="SSF53067">
    <property type="entry name" value="Actin-like ATPase domain"/>
    <property type="match status" value="2"/>
</dbReference>
<dbReference type="Pfam" id="PF00370">
    <property type="entry name" value="FGGY_N"/>
    <property type="match status" value="1"/>
</dbReference>
<reference evidence="8 9" key="1">
    <citation type="submission" date="2024-09" db="EMBL/GenBank/DDBJ databases">
        <authorList>
            <person name="Sun Q."/>
            <person name="Mori K."/>
        </authorList>
    </citation>
    <scope>NUCLEOTIDE SEQUENCE [LARGE SCALE GENOMIC DNA]</scope>
    <source>
        <strain evidence="8 9">TISTR 1856</strain>
    </source>
</reference>
<organism evidence="8 9">
    <name type="scientific">Kineococcus gynurae</name>
    <dbReference type="NCBI Taxonomy" id="452979"/>
    <lineage>
        <taxon>Bacteria</taxon>
        <taxon>Bacillati</taxon>
        <taxon>Actinomycetota</taxon>
        <taxon>Actinomycetes</taxon>
        <taxon>Kineosporiales</taxon>
        <taxon>Kineosporiaceae</taxon>
        <taxon>Kineococcus</taxon>
    </lineage>
</organism>
<dbReference type="PIRSF" id="PIRSF000538">
    <property type="entry name" value="GlpK"/>
    <property type="match status" value="1"/>
</dbReference>
<dbReference type="EC" id="2.7.1.-" evidence="8"/>
<feature type="domain" description="Carbohydrate kinase FGGY C-terminal" evidence="7">
    <location>
        <begin position="275"/>
        <end position="458"/>
    </location>
</feature>
<keyword evidence="2" id="KW-0119">Carbohydrate metabolism</keyword>
<evidence type="ECO:0000256" key="3">
    <source>
        <dbReference type="ARBA" id="ARBA00022679"/>
    </source>
</evidence>
<keyword evidence="2" id="KW-0859">Xylose metabolism</keyword>
<dbReference type="InterPro" id="IPR018483">
    <property type="entry name" value="Carb_kinase_FGGY_CS"/>
</dbReference>
<evidence type="ECO:0000259" key="7">
    <source>
        <dbReference type="Pfam" id="PF02782"/>
    </source>
</evidence>
<dbReference type="Proteomes" id="UP001589748">
    <property type="component" value="Unassembled WGS sequence"/>
</dbReference>
<evidence type="ECO:0000256" key="1">
    <source>
        <dbReference type="ARBA" id="ARBA00009156"/>
    </source>
</evidence>
<sequence>MIPTGQRDPSARPRAGRDLVLGVDVGTGSSKGVLSTLDGTVVDRESVAHRTAYPRPGYVEHDADGVWWADFRRIARTLTDRAAEAGDRVVAVCASGIGPTALLADGSGTPLRPAILYGVDTRSLPEAAELEERYGEQDLLRRCGSRMSSQAAGGKLLWLRRHEPEVFARARHFFMCNSYLAFRLTGEYVLDHHSASQATPLYDRHAQDWIADRCADVAPGLPMPRLVWPSDEVGRVTEAAAAETGIPVGVPVAAGTIDAWAEAESVDVGRPGDLMVMYGSTMFFVAVTDGPREHPALWGAAGARPGQTTLAAGMASSGSATEWWRETVGAPPVADLVAEAAAAPPGANGLLALPYFAGERTPFADADARGALLGLTLRSTRGEVHRALLEATAFGVRHNVETLQDAGVEVRRVVAVGGGTGSRLWPQIVTDVTGLEQELPRDRIGASLGDAKFAAVALGAVEVGARWNVVEDVTHPQADAAAVYADLYPAYRRLHEATRDLQHQLSALERVGLDDEATALRPGAGVSAPLG</sequence>
<dbReference type="Gene3D" id="3.30.420.40">
    <property type="match status" value="2"/>
</dbReference>
<dbReference type="PANTHER" id="PTHR43095">
    <property type="entry name" value="SUGAR KINASE"/>
    <property type="match status" value="1"/>
</dbReference>